<evidence type="ECO:0000313" key="7">
    <source>
        <dbReference type="Proteomes" id="UP000033664"/>
    </source>
</evidence>
<reference evidence="6 7" key="1">
    <citation type="journal article" date="2015" name="BMC Genomics">
        <title>Genome mining reveals unlocked bioactive potential of marine Gram-negative bacteria.</title>
        <authorList>
            <person name="Machado H."/>
            <person name="Sonnenschein E.C."/>
            <person name="Melchiorsen J."/>
            <person name="Gram L."/>
        </authorList>
    </citation>
    <scope>NUCLEOTIDE SEQUENCE [LARGE SCALE GENOMIC DNA]</scope>
    <source>
        <strain evidence="6 7">S3137</strain>
    </source>
</reference>
<dbReference type="NCBIfam" id="NF006531">
    <property type="entry name" value="PRK09004.1"/>
    <property type="match status" value="1"/>
</dbReference>
<dbReference type="PANTHER" id="PTHR19384:SF128">
    <property type="entry name" value="NADPH OXIDOREDUCTASE A"/>
    <property type="match status" value="1"/>
</dbReference>
<dbReference type="InterPro" id="IPR001094">
    <property type="entry name" value="Flavdoxin-like"/>
</dbReference>
<evidence type="ECO:0000256" key="3">
    <source>
        <dbReference type="ARBA" id="ARBA00022643"/>
    </source>
</evidence>
<dbReference type="RefSeq" id="WP_045979464.1">
    <property type="nucleotide sequence ID" value="NZ_JXXY01000007.1"/>
</dbReference>
<keyword evidence="7" id="KW-1185">Reference proteome</keyword>
<evidence type="ECO:0000313" key="6">
    <source>
        <dbReference type="EMBL" id="KJY99362.1"/>
    </source>
</evidence>
<evidence type="ECO:0000256" key="2">
    <source>
        <dbReference type="ARBA" id="ARBA00022630"/>
    </source>
</evidence>
<dbReference type="InterPro" id="IPR029039">
    <property type="entry name" value="Flavoprotein-like_sf"/>
</dbReference>
<dbReference type="eggNOG" id="COG0369">
    <property type="taxonomic scope" value="Bacteria"/>
</dbReference>
<name>A0A0F4PVA6_9GAMM</name>
<feature type="domain" description="Flavodoxin-like" evidence="5">
    <location>
        <begin position="4"/>
        <end position="142"/>
    </location>
</feature>
<dbReference type="InterPro" id="IPR008254">
    <property type="entry name" value="Flavodoxin/NO_synth"/>
</dbReference>
<comment type="cofactor">
    <cofactor evidence="1">
        <name>FMN</name>
        <dbReference type="ChEBI" id="CHEBI:58210"/>
    </cofactor>
</comment>
<comment type="caution">
    <text evidence="6">The sequence shown here is derived from an EMBL/GenBank/DDBJ whole genome shotgun (WGS) entry which is preliminary data.</text>
</comment>
<keyword evidence="2" id="KW-0285">Flavoprotein</keyword>
<dbReference type="EMBL" id="JXXZ01000008">
    <property type="protein sequence ID" value="KJY99362.1"/>
    <property type="molecule type" value="Genomic_DNA"/>
</dbReference>
<dbReference type="PATRIC" id="fig|151081.8.peg.2015"/>
<dbReference type="Gene3D" id="3.40.50.360">
    <property type="match status" value="1"/>
</dbReference>
<protein>
    <submittedName>
        <fullName evidence="6">FMN-binding protein MioC</fullName>
    </submittedName>
</protein>
<keyword evidence="4" id="KW-0249">Electron transport</keyword>
<dbReference type="OrthoDB" id="359268at2"/>
<dbReference type="PANTHER" id="PTHR19384">
    <property type="entry name" value="NITRIC OXIDE SYNTHASE-RELATED"/>
    <property type="match status" value="1"/>
</dbReference>
<dbReference type="GO" id="GO:0010181">
    <property type="term" value="F:FMN binding"/>
    <property type="evidence" value="ECO:0007669"/>
    <property type="project" value="InterPro"/>
</dbReference>
<evidence type="ECO:0000259" key="5">
    <source>
        <dbReference type="PROSITE" id="PS50902"/>
    </source>
</evidence>
<dbReference type="GO" id="GO:0016491">
    <property type="term" value="F:oxidoreductase activity"/>
    <property type="evidence" value="ECO:0007669"/>
    <property type="project" value="TreeGrafter"/>
</dbReference>
<dbReference type="AlphaFoldDB" id="A0A0F4PVA6"/>
<evidence type="ECO:0000256" key="4">
    <source>
        <dbReference type="ARBA" id="ARBA00022982"/>
    </source>
</evidence>
<evidence type="ECO:0000256" key="1">
    <source>
        <dbReference type="ARBA" id="ARBA00001917"/>
    </source>
</evidence>
<dbReference type="PROSITE" id="PS50902">
    <property type="entry name" value="FLAVODOXIN_LIKE"/>
    <property type="match status" value="1"/>
</dbReference>
<gene>
    <name evidence="6" type="ORF">TW72_10870</name>
</gene>
<dbReference type="Proteomes" id="UP000033664">
    <property type="component" value="Unassembled WGS sequence"/>
</dbReference>
<dbReference type="GeneID" id="58228993"/>
<proteinExistence type="predicted"/>
<dbReference type="SUPFAM" id="SSF52218">
    <property type="entry name" value="Flavoproteins"/>
    <property type="match status" value="1"/>
</dbReference>
<organism evidence="6 7">
    <name type="scientific">Pseudoalteromonas ruthenica</name>
    <dbReference type="NCBI Taxonomy" id="151081"/>
    <lineage>
        <taxon>Bacteria</taxon>
        <taxon>Pseudomonadati</taxon>
        <taxon>Pseudomonadota</taxon>
        <taxon>Gammaproteobacteria</taxon>
        <taxon>Alteromonadales</taxon>
        <taxon>Pseudoalteromonadaceae</taxon>
        <taxon>Pseudoalteromonas</taxon>
    </lineage>
</organism>
<sequence>MSQLEIIIGSQMGGTEYVAEQLSDLMEDQGISCTLHEQPDLKDMKMEAAWLICTSTHGAGDYPDNLQPFVEDLNALTNLDNIRFAIIGIGDSSYDTYNYAAKNIEQLLLSKQAQPLLPRLEIDVLGEDLPEDTVERWLPELLKHL</sequence>
<dbReference type="PRINTS" id="PR00369">
    <property type="entry name" value="FLAVODOXIN"/>
</dbReference>
<dbReference type="GO" id="GO:0005829">
    <property type="term" value="C:cytosol"/>
    <property type="evidence" value="ECO:0007669"/>
    <property type="project" value="TreeGrafter"/>
</dbReference>
<keyword evidence="4" id="KW-0813">Transport</keyword>
<dbReference type="Pfam" id="PF00258">
    <property type="entry name" value="Flavodoxin_1"/>
    <property type="match status" value="1"/>
</dbReference>
<dbReference type="GO" id="GO:0050660">
    <property type="term" value="F:flavin adenine dinucleotide binding"/>
    <property type="evidence" value="ECO:0007669"/>
    <property type="project" value="TreeGrafter"/>
</dbReference>
<accession>A0A0F4PVA6</accession>
<keyword evidence="3" id="KW-0288">FMN</keyword>